<sequence>MEATDIDALVAGLDRRLAEADAALAALYPGDRGVRQPVHTVYVPADRFHAGTVLEWADEARAVLGRYGGSATELAEALELPPTHAVEVYERVRAKLDREPIEDLRIDFEDGYGTKADEVEDAAAVGAARSLAETVKTGSAPPYHGLRIKSLEAPSRRRGVRTLDLFVGELREAGALTDGFVTTLAKVTSVEQVEAMVVVLSAIERAHAVPSGSLKFEIQIETPQAILGPDGTALVARMIRAGAGRVTGLHYGTYDYSASLGIAAAYQSMEHPVADHAKDVMQLAAAGTGVFVSDGSTNVLPVGDRDSVHAAWRLHQRLVRRSLVRGIYQGWDMHPAQLPSRFVATYQFYREGLESAAARLRAYVGGGESGYLDEPATAAALAGFVLRGVDCGAVDRSEIDELIGVDAAGLATLARRPLPS</sequence>
<dbReference type="SUPFAM" id="SSF51621">
    <property type="entry name" value="Phosphoenolpyruvate/pyruvate domain"/>
    <property type="match status" value="1"/>
</dbReference>
<keyword evidence="3" id="KW-0460">Magnesium</keyword>
<comment type="cofactor">
    <cofactor evidence="1">
        <name>Mg(2+)</name>
        <dbReference type="ChEBI" id="CHEBI:18420"/>
    </cofactor>
</comment>
<dbReference type="RefSeq" id="WP_344113014.1">
    <property type="nucleotide sequence ID" value="NZ_BAAANE010000007.1"/>
</dbReference>
<dbReference type="InterPro" id="IPR015813">
    <property type="entry name" value="Pyrv/PenolPyrv_kinase-like_dom"/>
</dbReference>
<dbReference type="EMBL" id="BAAANE010000007">
    <property type="protein sequence ID" value="GAA1644065.1"/>
    <property type="molecule type" value="Genomic_DNA"/>
</dbReference>
<dbReference type="InterPro" id="IPR054255">
    <property type="entry name" value="DUF6986"/>
</dbReference>
<accession>A0ABN2FF27</accession>
<name>A0ABN2FF27_9ACTN</name>
<dbReference type="Gene3D" id="3.20.20.60">
    <property type="entry name" value="Phosphoenolpyruvate-binding domains"/>
    <property type="match status" value="1"/>
</dbReference>
<dbReference type="InterPro" id="IPR040442">
    <property type="entry name" value="Pyrv_kinase-like_dom_sf"/>
</dbReference>
<dbReference type="GO" id="GO:0016829">
    <property type="term" value="F:lyase activity"/>
    <property type="evidence" value="ECO:0007669"/>
    <property type="project" value="UniProtKB-KW"/>
</dbReference>
<dbReference type="Proteomes" id="UP001501319">
    <property type="component" value="Unassembled WGS sequence"/>
</dbReference>
<protein>
    <submittedName>
        <fullName evidence="4">Aldolase/citrate lyase family protein</fullName>
    </submittedName>
</protein>
<evidence type="ECO:0000256" key="1">
    <source>
        <dbReference type="ARBA" id="ARBA00001946"/>
    </source>
</evidence>
<keyword evidence="2" id="KW-0479">Metal-binding</keyword>
<dbReference type="PANTHER" id="PTHR32308:SF10">
    <property type="entry name" value="CITRATE LYASE SUBUNIT BETA"/>
    <property type="match status" value="1"/>
</dbReference>
<gene>
    <name evidence="4" type="ORF">GCM10009744_38170</name>
</gene>
<reference evidence="4 5" key="1">
    <citation type="journal article" date="2019" name="Int. J. Syst. Evol. Microbiol.">
        <title>The Global Catalogue of Microorganisms (GCM) 10K type strain sequencing project: providing services to taxonomists for standard genome sequencing and annotation.</title>
        <authorList>
            <consortium name="The Broad Institute Genomics Platform"/>
            <consortium name="The Broad Institute Genome Sequencing Center for Infectious Disease"/>
            <person name="Wu L."/>
            <person name="Ma J."/>
        </authorList>
    </citation>
    <scope>NUCLEOTIDE SEQUENCE [LARGE SCALE GENOMIC DNA]</scope>
    <source>
        <strain evidence="4 5">JCM 14306</strain>
    </source>
</reference>
<proteinExistence type="predicted"/>
<evidence type="ECO:0000256" key="2">
    <source>
        <dbReference type="ARBA" id="ARBA00022723"/>
    </source>
</evidence>
<evidence type="ECO:0000256" key="3">
    <source>
        <dbReference type="ARBA" id="ARBA00022842"/>
    </source>
</evidence>
<organism evidence="4 5">
    <name type="scientific">Kribbella alba</name>
    <dbReference type="NCBI Taxonomy" id="190197"/>
    <lineage>
        <taxon>Bacteria</taxon>
        <taxon>Bacillati</taxon>
        <taxon>Actinomycetota</taxon>
        <taxon>Actinomycetes</taxon>
        <taxon>Propionibacteriales</taxon>
        <taxon>Kribbellaceae</taxon>
        <taxon>Kribbella</taxon>
    </lineage>
</organism>
<keyword evidence="4" id="KW-0456">Lyase</keyword>
<evidence type="ECO:0000313" key="5">
    <source>
        <dbReference type="Proteomes" id="UP001501319"/>
    </source>
</evidence>
<comment type="caution">
    <text evidence="4">The sequence shown here is derived from an EMBL/GenBank/DDBJ whole genome shotgun (WGS) entry which is preliminary data.</text>
</comment>
<evidence type="ECO:0000313" key="4">
    <source>
        <dbReference type="EMBL" id="GAA1644065.1"/>
    </source>
</evidence>
<dbReference type="PANTHER" id="PTHR32308">
    <property type="entry name" value="LYASE BETA SUBUNIT, PUTATIVE (AFU_ORTHOLOGUE AFUA_4G13030)-RELATED"/>
    <property type="match status" value="1"/>
</dbReference>
<dbReference type="Pfam" id="PF22484">
    <property type="entry name" value="DUF6986"/>
    <property type="match status" value="1"/>
</dbReference>
<keyword evidence="5" id="KW-1185">Reference proteome</keyword>